<accession>A0A2P5XM69</accession>
<sequence length="248" mass="27841">MLLRDDPCHIPSRYGWTSWCGSRGVKGWNMWSNTYRGDPVRRPSKVGSVHFFVTVGHPLCPTLNLDSYVIEPLLTRQILWNLLSLAYPWWPRCEYGSPHGCPKDHQFIEIGHWAVAFLETNCLLGSSGTSSLKGRRTVENGNRNSGGDGGFWHIMARTIYNRRLITMTCSGLSGQGLFSSNSYVVMSWLVVMSLSSYHEEGTHIATTQYFSSQCHHLFVVCCEGSLQRHKASLGCDLVVEMTRCLSSG</sequence>
<evidence type="ECO:0000313" key="1">
    <source>
        <dbReference type="EMBL" id="PPS04410.1"/>
    </source>
</evidence>
<dbReference type="EMBL" id="KZ664599">
    <property type="protein sequence ID" value="PPS04410.1"/>
    <property type="molecule type" value="Genomic_DNA"/>
</dbReference>
<dbReference type="Proteomes" id="UP000239757">
    <property type="component" value="Unassembled WGS sequence"/>
</dbReference>
<dbReference type="AlphaFoldDB" id="A0A2P5XM69"/>
<name>A0A2P5XM69_GOSBA</name>
<proteinExistence type="predicted"/>
<organism evidence="1 2">
    <name type="scientific">Gossypium barbadense</name>
    <name type="common">Sea Island cotton</name>
    <name type="synonym">Hibiscus barbadensis</name>
    <dbReference type="NCBI Taxonomy" id="3634"/>
    <lineage>
        <taxon>Eukaryota</taxon>
        <taxon>Viridiplantae</taxon>
        <taxon>Streptophyta</taxon>
        <taxon>Embryophyta</taxon>
        <taxon>Tracheophyta</taxon>
        <taxon>Spermatophyta</taxon>
        <taxon>Magnoliopsida</taxon>
        <taxon>eudicotyledons</taxon>
        <taxon>Gunneridae</taxon>
        <taxon>Pentapetalae</taxon>
        <taxon>rosids</taxon>
        <taxon>malvids</taxon>
        <taxon>Malvales</taxon>
        <taxon>Malvaceae</taxon>
        <taxon>Malvoideae</taxon>
        <taxon>Gossypium</taxon>
    </lineage>
</organism>
<reference evidence="1 2" key="1">
    <citation type="submission" date="2015-01" db="EMBL/GenBank/DDBJ databases">
        <title>Genome of allotetraploid Gossypium barbadense reveals genomic plasticity and fiber elongation in cotton evolution.</title>
        <authorList>
            <person name="Chen X."/>
            <person name="Liu X."/>
            <person name="Zhao B."/>
            <person name="Zheng H."/>
            <person name="Hu Y."/>
            <person name="Lu G."/>
            <person name="Yang C."/>
            <person name="Chen J."/>
            <person name="Shan C."/>
            <person name="Zhang L."/>
            <person name="Zhou Y."/>
            <person name="Wang L."/>
            <person name="Guo W."/>
            <person name="Bai Y."/>
            <person name="Ruan J."/>
            <person name="Shangguan X."/>
            <person name="Mao Y."/>
            <person name="Jiang J."/>
            <person name="Zhu Y."/>
            <person name="Lei J."/>
            <person name="Kang H."/>
            <person name="Chen S."/>
            <person name="He X."/>
            <person name="Wang R."/>
            <person name="Wang Y."/>
            <person name="Chen J."/>
            <person name="Wang L."/>
            <person name="Yu S."/>
            <person name="Wang B."/>
            <person name="Wei J."/>
            <person name="Song S."/>
            <person name="Lu X."/>
            <person name="Gao Z."/>
            <person name="Gu W."/>
            <person name="Deng X."/>
            <person name="Ma D."/>
            <person name="Wang S."/>
            <person name="Liang W."/>
            <person name="Fang L."/>
            <person name="Cai C."/>
            <person name="Zhu X."/>
            <person name="Zhou B."/>
            <person name="Zhang Y."/>
            <person name="Chen Z."/>
            <person name="Xu S."/>
            <person name="Zhu R."/>
            <person name="Wang S."/>
            <person name="Zhang T."/>
            <person name="Zhao G."/>
        </authorList>
    </citation>
    <scope>NUCLEOTIDE SEQUENCE [LARGE SCALE GENOMIC DNA]</scope>
    <source>
        <strain evidence="2">cv. Xinhai21</strain>
        <tissue evidence="1">Leaf</tissue>
    </source>
</reference>
<gene>
    <name evidence="1" type="ORF">GOBAR_AA16247</name>
</gene>
<protein>
    <submittedName>
        <fullName evidence="1">Uncharacterized protein</fullName>
    </submittedName>
</protein>
<evidence type="ECO:0000313" key="2">
    <source>
        <dbReference type="Proteomes" id="UP000239757"/>
    </source>
</evidence>